<dbReference type="PANTHER" id="PTHR36182">
    <property type="entry name" value="PROTEIN, PUTATIVE (AFU_ORTHOLOGUE AFUA_6G10930)-RELATED"/>
    <property type="match status" value="1"/>
</dbReference>
<reference evidence="3" key="2">
    <citation type="submission" date="2023-05" db="EMBL/GenBank/DDBJ databases">
        <authorList>
            <consortium name="Lawrence Berkeley National Laboratory"/>
            <person name="Steindorff A."/>
            <person name="Hensen N."/>
            <person name="Bonometti L."/>
            <person name="Westerberg I."/>
            <person name="Brannstrom I.O."/>
            <person name="Guillou S."/>
            <person name="Cros-Aarteil S."/>
            <person name="Calhoun S."/>
            <person name="Haridas S."/>
            <person name="Kuo A."/>
            <person name="Mondo S."/>
            <person name="Pangilinan J."/>
            <person name="Riley R."/>
            <person name="Labutti K."/>
            <person name="Andreopoulos B."/>
            <person name="Lipzen A."/>
            <person name="Chen C."/>
            <person name="Yanf M."/>
            <person name="Daum C."/>
            <person name="Ng V."/>
            <person name="Clum A."/>
            <person name="Ohm R."/>
            <person name="Martin F."/>
            <person name="Silar P."/>
            <person name="Natvig D."/>
            <person name="Lalanne C."/>
            <person name="Gautier V."/>
            <person name="Ament-Velasquez S.L."/>
            <person name="Kruys A."/>
            <person name="Hutchinson M.I."/>
            <person name="Powell A.J."/>
            <person name="Barry K."/>
            <person name="Miller A.N."/>
            <person name="Grigoriev I.V."/>
            <person name="Debuchy R."/>
            <person name="Gladieux P."/>
            <person name="Thoren M.H."/>
            <person name="Johannesson H."/>
        </authorList>
    </citation>
    <scope>NUCLEOTIDE SEQUENCE</scope>
    <source>
        <strain evidence="3">PSN309</strain>
    </source>
</reference>
<feature type="region of interest" description="Disordered" evidence="1">
    <location>
        <begin position="232"/>
        <end position="259"/>
    </location>
</feature>
<dbReference type="EMBL" id="MU864431">
    <property type="protein sequence ID" value="KAK4186112.1"/>
    <property type="molecule type" value="Genomic_DNA"/>
</dbReference>
<dbReference type="Gene3D" id="2.70.50.70">
    <property type="match status" value="1"/>
</dbReference>
<dbReference type="PANTHER" id="PTHR36182:SF1">
    <property type="entry name" value="PROTEIN, PUTATIVE (AFU_ORTHOLOGUE AFUA_6G10930)-RELATED"/>
    <property type="match status" value="1"/>
</dbReference>
<feature type="signal peptide" evidence="2">
    <location>
        <begin position="1"/>
        <end position="24"/>
    </location>
</feature>
<reference evidence="3" key="1">
    <citation type="journal article" date="2023" name="Mol. Phylogenet. Evol.">
        <title>Genome-scale phylogeny and comparative genomics of the fungal order Sordariales.</title>
        <authorList>
            <person name="Hensen N."/>
            <person name="Bonometti L."/>
            <person name="Westerberg I."/>
            <person name="Brannstrom I.O."/>
            <person name="Guillou S."/>
            <person name="Cros-Aarteil S."/>
            <person name="Calhoun S."/>
            <person name="Haridas S."/>
            <person name="Kuo A."/>
            <person name="Mondo S."/>
            <person name="Pangilinan J."/>
            <person name="Riley R."/>
            <person name="LaButti K."/>
            <person name="Andreopoulos B."/>
            <person name="Lipzen A."/>
            <person name="Chen C."/>
            <person name="Yan M."/>
            <person name="Daum C."/>
            <person name="Ng V."/>
            <person name="Clum A."/>
            <person name="Steindorff A."/>
            <person name="Ohm R.A."/>
            <person name="Martin F."/>
            <person name="Silar P."/>
            <person name="Natvig D.O."/>
            <person name="Lalanne C."/>
            <person name="Gautier V."/>
            <person name="Ament-Velasquez S.L."/>
            <person name="Kruys A."/>
            <person name="Hutchinson M.I."/>
            <person name="Powell A.J."/>
            <person name="Barry K."/>
            <person name="Miller A.N."/>
            <person name="Grigoriev I.V."/>
            <person name="Debuchy R."/>
            <person name="Gladieux P."/>
            <person name="Hiltunen Thoren M."/>
            <person name="Johannesson H."/>
        </authorList>
    </citation>
    <scope>NUCLEOTIDE SEQUENCE</scope>
    <source>
        <strain evidence="3">PSN309</strain>
    </source>
</reference>
<dbReference type="AlphaFoldDB" id="A0AAN7AHG6"/>
<evidence type="ECO:0008006" key="5">
    <source>
        <dbReference type="Google" id="ProtNLM"/>
    </source>
</evidence>
<comment type="caution">
    <text evidence="3">The sequence shown here is derived from an EMBL/GenBank/DDBJ whole genome shotgun (WGS) entry which is preliminary data.</text>
</comment>
<evidence type="ECO:0000256" key="1">
    <source>
        <dbReference type="SAM" id="MobiDB-lite"/>
    </source>
</evidence>
<feature type="chain" id="PRO_5042945812" description="Lytic polysaccharide monooxygenase" evidence="2">
    <location>
        <begin position="25"/>
        <end position="411"/>
    </location>
</feature>
<gene>
    <name evidence="3" type="ORF">QBC35DRAFT_516452</name>
</gene>
<protein>
    <recommendedName>
        <fullName evidence="5">Lytic polysaccharide monooxygenase</fullName>
    </recommendedName>
</protein>
<evidence type="ECO:0000313" key="3">
    <source>
        <dbReference type="EMBL" id="KAK4186112.1"/>
    </source>
</evidence>
<accession>A0AAN7AHG6</accession>
<keyword evidence="4" id="KW-1185">Reference proteome</keyword>
<organism evidence="3 4">
    <name type="scientific">Podospora australis</name>
    <dbReference type="NCBI Taxonomy" id="1536484"/>
    <lineage>
        <taxon>Eukaryota</taxon>
        <taxon>Fungi</taxon>
        <taxon>Dikarya</taxon>
        <taxon>Ascomycota</taxon>
        <taxon>Pezizomycotina</taxon>
        <taxon>Sordariomycetes</taxon>
        <taxon>Sordariomycetidae</taxon>
        <taxon>Sordariales</taxon>
        <taxon>Podosporaceae</taxon>
        <taxon>Podospora</taxon>
    </lineage>
</organism>
<keyword evidence="2" id="KW-0732">Signal</keyword>
<evidence type="ECO:0000256" key="2">
    <source>
        <dbReference type="SAM" id="SignalP"/>
    </source>
</evidence>
<proteinExistence type="predicted"/>
<dbReference type="Proteomes" id="UP001302126">
    <property type="component" value="Unassembled WGS sequence"/>
</dbReference>
<sequence>MFSTNGFVTGALAALLATAQFASAHMEIKEPAPLRSKFNANANPGTIDYTNTAPLAANGANYPCKGYHSDMGTPAGKATASYRPGGSYSFEVTGAAPHGGGSCQVSLSYDQGKTFTVIQSIIGSCPLASTYPFTIPDDAPEGEALWAWTWQNKIGNREQYMNCAVVQISKSAAKREVATPELEAPAVVEKRASVAFSARPPVFIANIENGCSVAEGTDVEYPNPGPDVVVNGGNLTPPSGSCGGSAPAPAPNPAPVPTTTAQAPVVTTAAPTPTQTPKLPGGIFVTVPSGGIAPISSTAAPAVSSAPVAQPTPSTLIVSTRPAASSPAVVAPSPSAVPAPVPSKGAYAVGTTCASEGAWNCIGGTSFQRCASGQWSAVISMAAGTKCTAGEGATLESAKKVRRSAKFRQLA</sequence>
<name>A0AAN7AHG6_9PEZI</name>
<evidence type="ECO:0000313" key="4">
    <source>
        <dbReference type="Proteomes" id="UP001302126"/>
    </source>
</evidence>